<reference evidence="6 7" key="2">
    <citation type="journal article" date="2019" name="G3 (Bethesda)">
        <title>Hybrid Assembly of the Genome of the Entomopathogenic Nematode Steinernema carpocapsae Identifies the X-Chromosome.</title>
        <authorList>
            <person name="Serra L."/>
            <person name="Macchietto M."/>
            <person name="Macias-Munoz A."/>
            <person name="McGill C.J."/>
            <person name="Rodriguez I.M."/>
            <person name="Rodriguez B."/>
            <person name="Murad R."/>
            <person name="Mortazavi A."/>
        </authorList>
    </citation>
    <scope>NUCLEOTIDE SEQUENCE [LARGE SCALE GENOMIC DNA]</scope>
    <source>
        <strain evidence="6 7">ALL</strain>
    </source>
</reference>
<dbReference type="GO" id="GO:0006031">
    <property type="term" value="P:chitin biosynthetic process"/>
    <property type="evidence" value="ECO:0007669"/>
    <property type="project" value="TreeGrafter"/>
</dbReference>
<gene>
    <name evidence="6" type="ORF">L596_000986</name>
</gene>
<feature type="compositionally biased region" description="Acidic residues" evidence="4">
    <location>
        <begin position="681"/>
        <end position="690"/>
    </location>
</feature>
<dbReference type="GO" id="GO:0016020">
    <property type="term" value="C:membrane"/>
    <property type="evidence" value="ECO:0007669"/>
    <property type="project" value="UniProtKB-SubCell"/>
</dbReference>
<protein>
    <recommendedName>
        <fullName evidence="8">Chitin synthase</fullName>
    </recommendedName>
</protein>
<dbReference type="GO" id="GO:0071944">
    <property type="term" value="C:cell periphery"/>
    <property type="evidence" value="ECO:0007669"/>
    <property type="project" value="TreeGrafter"/>
</dbReference>
<dbReference type="OrthoDB" id="370884at2759"/>
<dbReference type="AlphaFoldDB" id="A0A4V6I6Z5"/>
<keyword evidence="2 5" id="KW-0812">Transmembrane</keyword>
<dbReference type="EMBL" id="CM016762">
    <property type="protein sequence ID" value="TMS33223.1"/>
    <property type="molecule type" value="Genomic_DNA"/>
</dbReference>
<keyword evidence="7" id="KW-1185">Reference proteome</keyword>
<organism evidence="6 7">
    <name type="scientific">Steinernema carpocapsae</name>
    <name type="common">Entomopathogenic nematode</name>
    <dbReference type="NCBI Taxonomy" id="34508"/>
    <lineage>
        <taxon>Eukaryota</taxon>
        <taxon>Metazoa</taxon>
        <taxon>Ecdysozoa</taxon>
        <taxon>Nematoda</taxon>
        <taxon>Chromadorea</taxon>
        <taxon>Rhabditida</taxon>
        <taxon>Tylenchina</taxon>
        <taxon>Panagrolaimomorpha</taxon>
        <taxon>Strongyloidoidea</taxon>
        <taxon>Steinernematidae</taxon>
        <taxon>Steinernema</taxon>
    </lineage>
</organism>
<dbReference type="PANTHER" id="PTHR22914">
    <property type="entry name" value="CHITIN SYNTHASE"/>
    <property type="match status" value="1"/>
</dbReference>
<dbReference type="Proteomes" id="UP000298663">
    <property type="component" value="Chromosome X"/>
</dbReference>
<comment type="subcellular location">
    <subcellularLocation>
        <location evidence="1">Membrane</location>
        <topology evidence="1">Multi-pass membrane protein</topology>
    </subcellularLocation>
</comment>
<evidence type="ECO:0000256" key="2">
    <source>
        <dbReference type="ARBA" id="ARBA00022692"/>
    </source>
</evidence>
<feature type="transmembrane region" description="Helical" evidence="5">
    <location>
        <begin position="548"/>
        <end position="566"/>
    </location>
</feature>
<dbReference type="InterPro" id="IPR004835">
    <property type="entry name" value="Chitin_synth"/>
</dbReference>
<name>A0A4V6I6Z5_STECR</name>
<evidence type="ECO:0000256" key="5">
    <source>
        <dbReference type="SAM" id="Phobius"/>
    </source>
</evidence>
<dbReference type="GO" id="GO:0004100">
    <property type="term" value="F:chitin synthase activity"/>
    <property type="evidence" value="ECO:0007669"/>
    <property type="project" value="InterPro"/>
</dbReference>
<evidence type="ECO:0000256" key="3">
    <source>
        <dbReference type="ARBA" id="ARBA00023136"/>
    </source>
</evidence>
<dbReference type="Pfam" id="PF03142">
    <property type="entry name" value="Chitin_synth_2"/>
    <property type="match status" value="1"/>
</dbReference>
<feature type="transmembrane region" description="Helical" evidence="5">
    <location>
        <begin position="573"/>
        <end position="594"/>
    </location>
</feature>
<comment type="caution">
    <text evidence="6">The sequence shown here is derived from an EMBL/GenBank/DDBJ whole genome shotgun (WGS) entry which is preliminary data.</text>
</comment>
<feature type="region of interest" description="Disordered" evidence="4">
    <location>
        <begin position="665"/>
        <end position="695"/>
    </location>
</feature>
<evidence type="ECO:0000313" key="7">
    <source>
        <dbReference type="Proteomes" id="UP000298663"/>
    </source>
</evidence>
<evidence type="ECO:0008006" key="8">
    <source>
        <dbReference type="Google" id="ProtNLM"/>
    </source>
</evidence>
<feature type="transmembrane region" description="Helical" evidence="5">
    <location>
        <begin position="244"/>
        <end position="263"/>
    </location>
</feature>
<keyword evidence="3 5" id="KW-0472">Membrane</keyword>
<reference evidence="6 7" key="1">
    <citation type="journal article" date="2015" name="Genome Biol.">
        <title>Comparative genomics of Steinernema reveals deeply conserved gene regulatory networks.</title>
        <authorList>
            <person name="Dillman A.R."/>
            <person name="Macchietto M."/>
            <person name="Porter C.F."/>
            <person name="Rogers A."/>
            <person name="Williams B."/>
            <person name="Antoshechkin I."/>
            <person name="Lee M.M."/>
            <person name="Goodwin Z."/>
            <person name="Lu X."/>
            <person name="Lewis E.E."/>
            <person name="Goodrich-Blair H."/>
            <person name="Stock S.P."/>
            <person name="Adams B.J."/>
            <person name="Sternberg P.W."/>
            <person name="Mortazavi A."/>
        </authorList>
    </citation>
    <scope>NUCLEOTIDE SEQUENCE [LARGE SCALE GENOMIC DNA]</scope>
    <source>
        <strain evidence="6 7">ALL</strain>
    </source>
</reference>
<sequence length="750" mass="84433">MVPHVLITGTLITKTLLHLLSSNIIPEPTFVVDRRMVSVSFFQDRITNYQFAILLIQAIPDVISVLRGIYCLFTRVQQGNVITMAIHPLGRGSCIRPCDVLPASGTFAGPHPFRRPCLGAYSGHPEPRRHLGRLVRTLSWSTMPGNTRMWLFALVLPPYYVLLTVLCNCLHYQPFPAASHDLSLRDCVSIARIVGVLDRQERRSDRTCGGGRQLLHALTRRGSWRLWGLAMSQTAGEQPEGTTGHLLTVTLIVYVLWTIIHLFNRQGPARNKSQNVMARKKTTFCTKETHLDPLHMRDDVARDEERDGADDQVHHPVIHLQLFELLIELTTVDEDAVAAEGERILVTTPYGGRLVMQLPAGTLLFVHLKDKKLMRHKKRGPRRDGLVPEVRVCHRHWFQKAAEHVFGCVLCAPGCFSLFRASALMDDNIMHKYTKMATDQGQYDQGEDRWLSTAIGSNTTPARTPRPTLPKDEEFFNQRRRWTPSSVANTIDLLADYKRASQNNDSISKLYIIYQMLVIGFSLLGPAIIFAMLVFAQVAAFGTDPTWIMVYNTVPVSLFIAACFVFESKWQLLFAKIASVVYAFIMLAVLVATSSQIVLETAFSPTSIFVLAMIGIFFVAALLHPHEFYNIIFGLIFFLMIPSTYVFLSFYALINLNVINWGTAKRSRRQPPGEGEKEGGEVELDDEVGGDDGYHRTDVPVLWTIQREGRLGQAGQQAGQVGRVDRENGEGRRPHSEGDEGRRSFGRQQR</sequence>
<feature type="compositionally biased region" description="Low complexity" evidence="4">
    <location>
        <begin position="711"/>
        <end position="722"/>
    </location>
</feature>
<dbReference type="EMBL" id="AZBU02000001">
    <property type="protein sequence ID" value="TMS33223.1"/>
    <property type="molecule type" value="Genomic_DNA"/>
</dbReference>
<evidence type="ECO:0000256" key="1">
    <source>
        <dbReference type="ARBA" id="ARBA00004141"/>
    </source>
</evidence>
<feature type="transmembrane region" description="Helical" evidence="5">
    <location>
        <begin position="511"/>
        <end position="536"/>
    </location>
</feature>
<feature type="transmembrane region" description="Helical" evidence="5">
    <location>
        <begin position="631"/>
        <end position="654"/>
    </location>
</feature>
<proteinExistence type="predicted"/>
<feature type="region of interest" description="Disordered" evidence="4">
    <location>
        <begin position="710"/>
        <end position="750"/>
    </location>
</feature>
<evidence type="ECO:0000313" key="6">
    <source>
        <dbReference type="EMBL" id="TMS33223.1"/>
    </source>
</evidence>
<keyword evidence="5" id="KW-1133">Transmembrane helix</keyword>
<feature type="compositionally biased region" description="Basic and acidic residues" evidence="4">
    <location>
        <begin position="723"/>
        <end position="743"/>
    </location>
</feature>
<dbReference type="STRING" id="34508.A0A4V6I6Z5"/>
<feature type="transmembrane region" description="Helical" evidence="5">
    <location>
        <begin position="606"/>
        <end position="624"/>
    </location>
</feature>
<feature type="transmembrane region" description="Helical" evidence="5">
    <location>
        <begin position="149"/>
        <end position="173"/>
    </location>
</feature>
<evidence type="ECO:0000256" key="4">
    <source>
        <dbReference type="SAM" id="MobiDB-lite"/>
    </source>
</evidence>
<accession>A0A4V6I6Z5</accession>
<dbReference type="PANTHER" id="PTHR22914:SF12">
    <property type="entry name" value="CHITIN SYNTHASE CHS-1"/>
    <property type="match status" value="1"/>
</dbReference>